<evidence type="ECO:0008006" key="5">
    <source>
        <dbReference type="Google" id="ProtNLM"/>
    </source>
</evidence>
<comment type="caution">
    <text evidence="3">The sequence shown here is derived from an EMBL/GenBank/DDBJ whole genome shotgun (WGS) entry which is preliminary data.</text>
</comment>
<keyword evidence="2" id="KW-0472">Membrane</keyword>
<name>A0AB36CL66_9CORY</name>
<accession>A0AB36CL66</accession>
<evidence type="ECO:0000256" key="2">
    <source>
        <dbReference type="SAM" id="Phobius"/>
    </source>
</evidence>
<dbReference type="Proteomes" id="UP000544551">
    <property type="component" value="Unassembled WGS sequence"/>
</dbReference>
<evidence type="ECO:0000313" key="3">
    <source>
        <dbReference type="EMBL" id="NME89665.1"/>
    </source>
</evidence>
<dbReference type="SUPFAM" id="SSF56601">
    <property type="entry name" value="beta-lactamase/transpeptidase-like"/>
    <property type="match status" value="1"/>
</dbReference>
<feature type="transmembrane region" description="Helical" evidence="2">
    <location>
        <begin position="12"/>
        <end position="34"/>
    </location>
</feature>
<organism evidence="3 4">
    <name type="scientific">Corynebacterium stationis</name>
    <dbReference type="NCBI Taxonomy" id="1705"/>
    <lineage>
        <taxon>Bacteria</taxon>
        <taxon>Bacillati</taxon>
        <taxon>Actinomycetota</taxon>
        <taxon>Actinomycetes</taxon>
        <taxon>Mycobacteriales</taxon>
        <taxon>Corynebacteriaceae</taxon>
        <taxon>Corynebacterium</taxon>
    </lineage>
</organism>
<evidence type="ECO:0000313" key="4">
    <source>
        <dbReference type="Proteomes" id="UP000544551"/>
    </source>
</evidence>
<feature type="compositionally biased region" description="Low complexity" evidence="1">
    <location>
        <begin position="51"/>
        <end position="62"/>
    </location>
</feature>
<gene>
    <name evidence="3" type="ORF">HF853_08300</name>
</gene>
<keyword evidence="2" id="KW-1133">Transmembrane helix</keyword>
<sequence>MSKINVPRAKHGWLQFVAIVLLIVICIVGTWIVARATAPRTDEATSDEESSGSSSAQTAEPSVADSALDSLGDVAHQQAGIVIDQSKSQLTYIRLSDGMHLGSANERFARPALSLSKLYIADYVIDEGTESEKYDALQMISDSDDGIAEELFAAYPESIDEVAKKYGLYSTDAGEYWGRSVTSTYDVVKFIRALKDEDPLHPILVAMSQPDEIAADGYEQDFGTAVLINVIGTKWGWSNDRDIHASVSFGDDFIVAASVTGSARDLTKLVRTQLSGQKLKEATTWFLESQKPGGGSKKAPEKIISD</sequence>
<dbReference type="EMBL" id="JABAFZ010000006">
    <property type="protein sequence ID" value="NME89665.1"/>
    <property type="molecule type" value="Genomic_DNA"/>
</dbReference>
<dbReference type="Gene3D" id="3.40.710.10">
    <property type="entry name" value="DD-peptidase/beta-lactamase superfamily"/>
    <property type="match status" value="1"/>
</dbReference>
<evidence type="ECO:0000256" key="1">
    <source>
        <dbReference type="SAM" id="MobiDB-lite"/>
    </source>
</evidence>
<feature type="region of interest" description="Disordered" evidence="1">
    <location>
        <begin position="39"/>
        <end position="62"/>
    </location>
</feature>
<dbReference type="InterPro" id="IPR012338">
    <property type="entry name" value="Beta-lactam/transpept-like"/>
</dbReference>
<dbReference type="AlphaFoldDB" id="A0AB36CL66"/>
<proteinExistence type="predicted"/>
<keyword evidence="2" id="KW-0812">Transmembrane</keyword>
<protein>
    <recommendedName>
        <fullName evidence="5">Serine hydrolase</fullName>
    </recommendedName>
</protein>
<dbReference type="RefSeq" id="WP_168969917.1">
    <property type="nucleotide sequence ID" value="NZ_JABAFZ010000006.1"/>
</dbReference>
<reference evidence="3 4" key="1">
    <citation type="submission" date="2020-04" db="EMBL/GenBank/DDBJ databases">
        <authorList>
            <person name="Hitch T.C.A."/>
            <person name="Wylensek D."/>
            <person name="Clavel T."/>
        </authorList>
    </citation>
    <scope>NUCLEOTIDE SEQUENCE [LARGE SCALE GENOMIC DNA]</scope>
    <source>
        <strain evidence="3 4">BL-383-APC-3D</strain>
    </source>
</reference>